<gene>
    <name evidence="4" type="ORF">QTG54_008021</name>
</gene>
<keyword evidence="1" id="KW-0677">Repeat</keyword>
<reference evidence="4" key="1">
    <citation type="submission" date="2023-06" db="EMBL/GenBank/DDBJ databases">
        <title>Survivors Of The Sea: Transcriptome response of Skeletonema marinoi to long-term dormancy.</title>
        <authorList>
            <person name="Pinder M.I.M."/>
            <person name="Kourtchenko O."/>
            <person name="Robertson E.K."/>
            <person name="Larsson T."/>
            <person name="Maumus F."/>
            <person name="Osuna-Cruz C.M."/>
            <person name="Vancaester E."/>
            <person name="Stenow R."/>
            <person name="Vandepoele K."/>
            <person name="Ploug H."/>
            <person name="Bruchert V."/>
            <person name="Godhe A."/>
            <person name="Topel M."/>
        </authorList>
    </citation>
    <scope>NUCLEOTIDE SEQUENCE</scope>
    <source>
        <strain evidence="4">R05AC</strain>
    </source>
</reference>
<comment type="caution">
    <text evidence="4">The sequence shown here is derived from an EMBL/GenBank/DDBJ whole genome shotgun (WGS) entry which is preliminary data.</text>
</comment>
<feature type="chain" id="PRO_5042204939" evidence="3">
    <location>
        <begin position="30"/>
        <end position="591"/>
    </location>
</feature>
<feature type="coiled-coil region" evidence="2">
    <location>
        <begin position="410"/>
        <end position="437"/>
    </location>
</feature>
<sequence>MTSTLPLPPMMLVFLAVIIATLVPSSCDAFSTSGRRVSSVTNGGGRFRSEGVVRMVDDGDAGINVPLDDTLLPPPTITTIDGDEDNSQTAPTTVFTATPVTITPTSKFIAATLTTATSKRNQTKVNSATLRFNNRLNQLAKNWDDSTAPKVEALLLDALDKYQLHLKEEQQEGTSSPSSEYTKKNNNMIIPNTISFTNAITAWARCTRKDSAKHAQALLDQMLHLYSSPKHNIDGKWDHIKPNKISYNSVITAWARSNERGSARKAEELLRNMYDFYNNDSGLDINCKPDARSFNAVINAVARSRDKNCADRAKFLLDEMGRLYNEGDDDLLPDALTFGAIINAYANSLEKGASDKAAQLLMHMESLYSMGFEEAKPTTFVYNACLNAFAKDPLICVKNEIQAGGGSGNSTQSLNRAEKAEQLLDSMEKRYNEEKDWRIKPDIISYSTVINAHANSGTVNSGVNADGILRRMLHRYLMGDTKCRPNAIVFTAAIKAHSTSIDATLSFDDSEEEEDEASKLMRQEQLKASAKRCEDLLQELCLLYQLPGNDRSLKPTSVTFELVTGALTLAEDWEGVKRITALREEGMTQRD</sequence>
<evidence type="ECO:0000313" key="4">
    <source>
        <dbReference type="EMBL" id="KAK1741543.1"/>
    </source>
</evidence>
<proteinExistence type="predicted"/>
<dbReference type="PANTHER" id="PTHR47942:SF63">
    <property type="entry name" value="PENTATRICOPEPTIDE REPEAT-CONTAINING PROTEIN"/>
    <property type="match status" value="1"/>
</dbReference>
<dbReference type="EMBL" id="JATAAI010000013">
    <property type="protein sequence ID" value="KAK1741543.1"/>
    <property type="molecule type" value="Genomic_DNA"/>
</dbReference>
<evidence type="ECO:0000256" key="2">
    <source>
        <dbReference type="SAM" id="Coils"/>
    </source>
</evidence>
<dbReference type="InterPro" id="IPR011990">
    <property type="entry name" value="TPR-like_helical_dom_sf"/>
</dbReference>
<feature type="signal peptide" evidence="3">
    <location>
        <begin position="1"/>
        <end position="29"/>
    </location>
</feature>
<dbReference type="Proteomes" id="UP001224775">
    <property type="component" value="Unassembled WGS sequence"/>
</dbReference>
<keyword evidence="2" id="KW-0175">Coiled coil</keyword>
<name>A0AAD8Y979_9STRA</name>
<protein>
    <submittedName>
        <fullName evidence="4">Pentatricopeptide repeat-containing protein</fullName>
    </submittedName>
</protein>
<keyword evidence="5" id="KW-1185">Reference proteome</keyword>
<dbReference type="AlphaFoldDB" id="A0AAD8Y979"/>
<organism evidence="4 5">
    <name type="scientific">Skeletonema marinoi</name>
    <dbReference type="NCBI Taxonomy" id="267567"/>
    <lineage>
        <taxon>Eukaryota</taxon>
        <taxon>Sar</taxon>
        <taxon>Stramenopiles</taxon>
        <taxon>Ochrophyta</taxon>
        <taxon>Bacillariophyta</taxon>
        <taxon>Coscinodiscophyceae</taxon>
        <taxon>Thalassiosirophycidae</taxon>
        <taxon>Thalassiosirales</taxon>
        <taxon>Skeletonemataceae</taxon>
        <taxon>Skeletonema</taxon>
        <taxon>Skeletonema marinoi-dohrnii complex</taxon>
    </lineage>
</organism>
<accession>A0AAD8Y979</accession>
<evidence type="ECO:0000256" key="1">
    <source>
        <dbReference type="ARBA" id="ARBA00022737"/>
    </source>
</evidence>
<dbReference type="InterPro" id="IPR051222">
    <property type="entry name" value="PPR/CCM1_RNA-binding"/>
</dbReference>
<dbReference type="Gene3D" id="1.25.40.10">
    <property type="entry name" value="Tetratricopeptide repeat domain"/>
    <property type="match status" value="3"/>
</dbReference>
<evidence type="ECO:0000256" key="3">
    <source>
        <dbReference type="SAM" id="SignalP"/>
    </source>
</evidence>
<dbReference type="PANTHER" id="PTHR47942">
    <property type="entry name" value="TETRATRICOPEPTIDE REPEAT (TPR)-LIKE SUPERFAMILY PROTEIN-RELATED"/>
    <property type="match status" value="1"/>
</dbReference>
<keyword evidence="3" id="KW-0732">Signal</keyword>
<evidence type="ECO:0000313" key="5">
    <source>
        <dbReference type="Proteomes" id="UP001224775"/>
    </source>
</evidence>